<name>A0ABS5KIX8_9ACTN</name>
<keyword evidence="9" id="KW-1185">Reference proteome</keyword>
<dbReference type="InterPro" id="IPR050090">
    <property type="entry name" value="Tyrosine_recombinase_XerCD"/>
</dbReference>
<dbReference type="PANTHER" id="PTHR30349:SF64">
    <property type="entry name" value="PROPHAGE INTEGRASE INTD-RELATED"/>
    <property type="match status" value="1"/>
</dbReference>
<dbReference type="CDD" id="cd01189">
    <property type="entry name" value="INT_ICEBs1_C_like"/>
    <property type="match status" value="1"/>
</dbReference>
<dbReference type="InterPro" id="IPR004107">
    <property type="entry name" value="Integrase_SAM-like_N"/>
</dbReference>
<evidence type="ECO:0000259" key="6">
    <source>
        <dbReference type="PROSITE" id="PS51898"/>
    </source>
</evidence>
<feature type="domain" description="Tyr recombinase" evidence="6">
    <location>
        <begin position="189"/>
        <end position="398"/>
    </location>
</feature>
<dbReference type="PROSITE" id="PS51900">
    <property type="entry name" value="CB"/>
    <property type="match status" value="1"/>
</dbReference>
<dbReference type="InterPro" id="IPR013762">
    <property type="entry name" value="Integrase-like_cat_sf"/>
</dbReference>
<sequence>MPPKKKTKAANGDGSIVPRKLKDGTTVYDVWISYKDRETGQTKRKPFYGIKTYEEAQKKRREATAAVDARTFVNPSEQPLSDYLTAFLDTHRVKAQTLAGYRKWVTLHINPHIGHIKLSKLTTRHLSDLYRKLEREGSPKGKGPLKPSSVLHVHNTVSRALKQAVTDGLLASNPATTAIRPSAAEAAAPEFAVLTAAEVSRFLNQEKGKREYAIWHFFFTTGVRRGEALGLRWSDIDFEAGTAGTAVIRQTVGVIRGKIVRETLPKSNKPRVIDLDAKTREVLKAYRKAQAVERLALGDRWVDEDLVFARDGFRLGPNQKAGGPRHPDRLARLFDRRLAKAKVPDVRLHDVRHTWATLALKNGVPVKVVQERLGHANPTITFNIYTHALPGMQHAAAEQVASLIA</sequence>
<evidence type="ECO:0000256" key="4">
    <source>
        <dbReference type="ARBA" id="ARBA00023172"/>
    </source>
</evidence>
<evidence type="ECO:0000313" key="9">
    <source>
        <dbReference type="Proteomes" id="UP000730482"/>
    </source>
</evidence>
<dbReference type="Gene3D" id="1.10.150.130">
    <property type="match status" value="1"/>
</dbReference>
<evidence type="ECO:0000256" key="5">
    <source>
        <dbReference type="PROSITE-ProRule" id="PRU01248"/>
    </source>
</evidence>
<keyword evidence="3 5" id="KW-0238">DNA-binding</keyword>
<dbReference type="Gene3D" id="1.10.443.10">
    <property type="entry name" value="Intergrase catalytic core"/>
    <property type="match status" value="1"/>
</dbReference>
<dbReference type="PROSITE" id="PS51898">
    <property type="entry name" value="TYR_RECOMBINASE"/>
    <property type="match status" value="1"/>
</dbReference>
<dbReference type="EMBL" id="JAAFYZ010000008">
    <property type="protein sequence ID" value="MBS2545970.1"/>
    <property type="molecule type" value="Genomic_DNA"/>
</dbReference>
<dbReference type="Pfam" id="PF14659">
    <property type="entry name" value="Phage_int_SAM_3"/>
    <property type="match status" value="1"/>
</dbReference>
<dbReference type="Proteomes" id="UP000730482">
    <property type="component" value="Unassembled WGS sequence"/>
</dbReference>
<dbReference type="RefSeq" id="WP_212007627.1">
    <property type="nucleotide sequence ID" value="NZ_JAAFYZ010000008.1"/>
</dbReference>
<dbReference type="InterPro" id="IPR011010">
    <property type="entry name" value="DNA_brk_join_enz"/>
</dbReference>
<evidence type="ECO:0000256" key="1">
    <source>
        <dbReference type="ARBA" id="ARBA00008857"/>
    </source>
</evidence>
<comment type="caution">
    <text evidence="8">The sequence shown here is derived from an EMBL/GenBank/DDBJ whole genome shotgun (WGS) entry which is preliminary data.</text>
</comment>
<dbReference type="InterPro" id="IPR044068">
    <property type="entry name" value="CB"/>
</dbReference>
<keyword evidence="4" id="KW-0233">DNA recombination</keyword>
<proteinExistence type="inferred from homology"/>
<organism evidence="8 9">
    <name type="scientific">Catenulispora pinistramenti</name>
    <dbReference type="NCBI Taxonomy" id="2705254"/>
    <lineage>
        <taxon>Bacteria</taxon>
        <taxon>Bacillati</taxon>
        <taxon>Actinomycetota</taxon>
        <taxon>Actinomycetes</taxon>
        <taxon>Catenulisporales</taxon>
        <taxon>Catenulisporaceae</taxon>
        <taxon>Catenulispora</taxon>
    </lineage>
</organism>
<dbReference type="PANTHER" id="PTHR30349">
    <property type="entry name" value="PHAGE INTEGRASE-RELATED"/>
    <property type="match status" value="1"/>
</dbReference>
<keyword evidence="2" id="KW-0229">DNA integration</keyword>
<dbReference type="SUPFAM" id="SSF56349">
    <property type="entry name" value="DNA breaking-rejoining enzymes"/>
    <property type="match status" value="1"/>
</dbReference>
<accession>A0ABS5KIX8</accession>
<dbReference type="InterPro" id="IPR002104">
    <property type="entry name" value="Integrase_catalytic"/>
</dbReference>
<reference evidence="8 9" key="1">
    <citation type="submission" date="2020-02" db="EMBL/GenBank/DDBJ databases">
        <title>Acidophilic actinobacteria isolated from forest soil.</title>
        <authorList>
            <person name="Golinska P."/>
        </authorList>
    </citation>
    <scope>NUCLEOTIDE SEQUENCE [LARGE SCALE GENOMIC DNA]</scope>
    <source>
        <strain evidence="8 9">NL8</strain>
    </source>
</reference>
<comment type="similarity">
    <text evidence="1">Belongs to the 'phage' integrase family.</text>
</comment>
<protein>
    <submittedName>
        <fullName evidence="8">Site-specific integrase</fullName>
    </submittedName>
</protein>
<evidence type="ECO:0000256" key="3">
    <source>
        <dbReference type="ARBA" id="ARBA00023125"/>
    </source>
</evidence>
<gene>
    <name evidence="8" type="ORF">KGQ19_03725</name>
</gene>
<evidence type="ECO:0000256" key="2">
    <source>
        <dbReference type="ARBA" id="ARBA00022908"/>
    </source>
</evidence>
<evidence type="ECO:0000259" key="7">
    <source>
        <dbReference type="PROSITE" id="PS51900"/>
    </source>
</evidence>
<dbReference type="Pfam" id="PF00589">
    <property type="entry name" value="Phage_integrase"/>
    <property type="match status" value="1"/>
</dbReference>
<dbReference type="InterPro" id="IPR010998">
    <property type="entry name" value="Integrase_recombinase_N"/>
</dbReference>
<feature type="domain" description="Core-binding (CB)" evidence="7">
    <location>
        <begin position="78"/>
        <end position="165"/>
    </location>
</feature>
<evidence type="ECO:0000313" key="8">
    <source>
        <dbReference type="EMBL" id="MBS2545970.1"/>
    </source>
</evidence>